<reference evidence="2 3" key="2">
    <citation type="journal article" date="2012" name="Stand. Genomic Sci.">
        <title>Complete genome sequence of the thermophilic sulfate-reducing ocean bacterium Thermodesulfatator indicus type strain (CIR29812(T)).</title>
        <authorList>
            <person name="Anderson I."/>
            <person name="Saunders E."/>
            <person name="Lapidus A."/>
            <person name="Nolan M."/>
            <person name="Lucas S."/>
            <person name="Tice H."/>
            <person name="Del Rio T.G."/>
            <person name="Cheng J.F."/>
            <person name="Han C."/>
            <person name="Tapia R."/>
            <person name="Goodwin L.A."/>
            <person name="Pitluck S."/>
            <person name="Liolios K."/>
            <person name="Mavromatis K."/>
            <person name="Pagani I."/>
            <person name="Ivanova N."/>
            <person name="Mikhailova N."/>
            <person name="Pati A."/>
            <person name="Chen A."/>
            <person name="Palaniappan K."/>
            <person name="Land M."/>
            <person name="Hauser L."/>
            <person name="Jeffries C.D."/>
            <person name="Chang Y.J."/>
            <person name="Brambilla E.M."/>
            <person name="Rohde M."/>
            <person name="Spring S."/>
            <person name="Goker M."/>
            <person name="Detter J.C."/>
            <person name="Woyke T."/>
            <person name="Bristow J."/>
            <person name="Eisen J.A."/>
            <person name="Markowitz V."/>
            <person name="Hugenholtz P."/>
            <person name="Kyrpides N.C."/>
            <person name="Klenk H.P."/>
        </authorList>
    </citation>
    <scope>NUCLEOTIDE SEQUENCE [LARGE SCALE GENOMIC DNA]</scope>
    <source>
        <strain evidence="3">DSM 15286 / JCM 11887 / CIR29812</strain>
    </source>
</reference>
<dbReference type="eggNOG" id="ENOG502Z9H0">
    <property type="taxonomic scope" value="Bacteria"/>
</dbReference>
<dbReference type="STRING" id="667014.Thein_1799"/>
<gene>
    <name evidence="2" type="ordered locus">Thein_1799</name>
</gene>
<accession>F8ABW3</accession>
<dbReference type="InterPro" id="IPR036280">
    <property type="entry name" value="Multihaem_cyt_sf"/>
</dbReference>
<evidence type="ECO:0000313" key="3">
    <source>
        <dbReference type="Proteomes" id="UP000006793"/>
    </source>
</evidence>
<dbReference type="NCBIfam" id="TIGR01905">
    <property type="entry name" value="paired_CXXCH_1"/>
    <property type="match status" value="1"/>
</dbReference>
<proteinExistence type="predicted"/>
<keyword evidence="3" id="KW-1185">Reference proteome</keyword>
<name>F8ABW3_THEID</name>
<dbReference type="InterPro" id="IPR010177">
    <property type="entry name" value="Paired_CXXCH_1"/>
</dbReference>
<protein>
    <submittedName>
        <fullName evidence="2">Cytochrome C family protein</fullName>
    </submittedName>
</protein>
<dbReference type="CDD" id="cd08168">
    <property type="entry name" value="Cytochrom_C3"/>
    <property type="match status" value="1"/>
</dbReference>
<dbReference type="InParanoid" id="F8ABW3"/>
<reference evidence="3" key="1">
    <citation type="submission" date="2011-04" db="EMBL/GenBank/DDBJ databases">
        <title>The complete genome of Thermodesulfatator indicus DSM 15286.</title>
        <authorList>
            <person name="Lucas S."/>
            <person name="Copeland A."/>
            <person name="Lapidus A."/>
            <person name="Bruce D."/>
            <person name="Goodwin L."/>
            <person name="Pitluck S."/>
            <person name="Peters L."/>
            <person name="Kyrpides N."/>
            <person name="Mavromatis K."/>
            <person name="Pagani I."/>
            <person name="Ivanova N."/>
            <person name="Saunders L."/>
            <person name="Detter J.C."/>
            <person name="Tapia R."/>
            <person name="Han C."/>
            <person name="Land M."/>
            <person name="Hauser L."/>
            <person name="Markowitz V."/>
            <person name="Cheng J.-F."/>
            <person name="Hugenholtz P."/>
            <person name="Woyke T."/>
            <person name="Wu D."/>
            <person name="Spring S."/>
            <person name="Schroeder M."/>
            <person name="Brambilla E."/>
            <person name="Klenk H.-P."/>
            <person name="Eisen J.A."/>
        </authorList>
    </citation>
    <scope>NUCLEOTIDE SEQUENCE [LARGE SCALE GENOMIC DNA]</scope>
    <source>
        <strain evidence="3">DSM 15286 / JCM 11887 / CIR29812</strain>
    </source>
</reference>
<dbReference type="Pfam" id="PF09699">
    <property type="entry name" value="Paired_CXXCH_1"/>
    <property type="match status" value="1"/>
</dbReference>
<feature type="domain" description="Doubled CXXCH motif" evidence="1">
    <location>
        <begin position="346"/>
        <end position="367"/>
    </location>
</feature>
<dbReference type="HOGENOM" id="CLU_591753_0_0_0"/>
<evidence type="ECO:0000259" key="1">
    <source>
        <dbReference type="Pfam" id="PF09699"/>
    </source>
</evidence>
<dbReference type="AlphaFoldDB" id="F8ABW3"/>
<dbReference type="RefSeq" id="WP_013908394.1">
    <property type="nucleotide sequence ID" value="NC_015681.1"/>
</dbReference>
<organism evidence="2 3">
    <name type="scientific">Thermodesulfatator indicus (strain DSM 15286 / JCM 11887 / CIR29812)</name>
    <dbReference type="NCBI Taxonomy" id="667014"/>
    <lineage>
        <taxon>Bacteria</taxon>
        <taxon>Pseudomonadati</taxon>
        <taxon>Thermodesulfobacteriota</taxon>
        <taxon>Thermodesulfobacteria</taxon>
        <taxon>Thermodesulfobacteriales</taxon>
        <taxon>Thermodesulfatatoraceae</taxon>
        <taxon>Thermodesulfatator</taxon>
    </lineage>
</organism>
<dbReference type="SUPFAM" id="SSF48695">
    <property type="entry name" value="Multiheme cytochromes"/>
    <property type="match status" value="1"/>
</dbReference>
<dbReference type="Proteomes" id="UP000006793">
    <property type="component" value="Chromosome"/>
</dbReference>
<evidence type="ECO:0000313" key="2">
    <source>
        <dbReference type="EMBL" id="AEH45655.1"/>
    </source>
</evidence>
<sequence length="462" mass="51463">MDGHKQHQLMVVMPAIRPKIKFGLLVLGAVLLSVSLCWAGKYLDSAHGDKVYGVKQIDLSDYAIGNCGHCHWQHGSINGNTRGPFPFALFATNFNMAATQVPYNVSDNICFLCHSNSSIQVNGIQNFDYSKTFGGASNSNISSILESFNLKNLYSSASYHNLKDIYNFAINQQWSFFKEKSNPCVACHNPHLAKRIKAYPSSPGSYTAVSLPIEKNISTRKESHYTLWGDDLDERMSNFYPGRYQAPYYYGSTNTYEPGGTNTYDGSNLPDYATFCIACHNQYNEIYSTELGRNLRKIDWVSEGGDNISTVPYPDKHGKNSATGSVHLREPYQSSSLGISIGFVTSCTDCHEPHGSPNPYLLRTQVNGVLITQSLVGDIGNEIGYFCRACHKDDATFGYTTEINTWEYIHHDSPDAPYPEHKCSYCHGPGGPRKPPIPCLNCHKHGSKDNWAPIYKTGRICF</sequence>
<dbReference type="PaxDb" id="667014-Thein_1799"/>
<dbReference type="KEGG" id="tid:Thein_1799"/>
<dbReference type="EMBL" id="CP002683">
    <property type="protein sequence ID" value="AEH45655.1"/>
    <property type="molecule type" value="Genomic_DNA"/>
</dbReference>